<evidence type="ECO:0000313" key="3">
    <source>
        <dbReference type="Proteomes" id="UP000826012"/>
    </source>
</evidence>
<gene>
    <name evidence="2" type="ORF">MTY59_48140</name>
</gene>
<reference evidence="2 3" key="1">
    <citation type="submission" date="2021-07" db="EMBL/GenBank/DDBJ databases">
        <title>Complete genome sequence of nontuberculous Mycobacterium sp. TY59.</title>
        <authorList>
            <person name="Fukushima K."/>
        </authorList>
    </citation>
    <scope>NUCLEOTIDE SEQUENCE [LARGE SCALE GENOMIC DNA]</scope>
    <source>
        <strain evidence="2 3">TY59</strain>
    </source>
</reference>
<keyword evidence="3" id="KW-1185">Reference proteome</keyword>
<protein>
    <submittedName>
        <fullName evidence="2">Uncharacterized protein</fullName>
    </submittedName>
</protein>
<name>A0ABN6IN85_9MYCO</name>
<evidence type="ECO:0000256" key="1">
    <source>
        <dbReference type="SAM" id="MobiDB-lite"/>
    </source>
</evidence>
<dbReference type="EMBL" id="AP024828">
    <property type="protein sequence ID" value="BCZ24959.1"/>
    <property type="molecule type" value="Genomic_DNA"/>
</dbReference>
<proteinExistence type="predicted"/>
<accession>A0ABN6IN85</accession>
<sequence>MKRSRPLEPQLVISHHAPGSEGQPNSWIVEAFSKCLQGSRKQIVITVYELNTFAAGKFYTFVVVSCRANARLIADKSVSRSQQ</sequence>
<dbReference type="Proteomes" id="UP000826012">
    <property type="component" value="Chromosome"/>
</dbReference>
<evidence type="ECO:0000313" key="2">
    <source>
        <dbReference type="EMBL" id="BCZ24959.1"/>
    </source>
</evidence>
<feature type="region of interest" description="Disordered" evidence="1">
    <location>
        <begin position="1"/>
        <end position="24"/>
    </location>
</feature>
<organism evidence="2 3">
    <name type="scientific">Mycobacterium senriense</name>
    <dbReference type="NCBI Taxonomy" id="2775496"/>
    <lineage>
        <taxon>Bacteria</taxon>
        <taxon>Bacillati</taxon>
        <taxon>Actinomycetota</taxon>
        <taxon>Actinomycetes</taxon>
        <taxon>Mycobacteriales</taxon>
        <taxon>Mycobacteriaceae</taxon>
        <taxon>Mycobacterium</taxon>
        <taxon>Mycobacterium avium complex (MAC)</taxon>
    </lineage>
</organism>